<name>X1AQQ7_9ZZZZ</name>
<organism evidence="1">
    <name type="scientific">marine sediment metagenome</name>
    <dbReference type="NCBI Taxonomy" id="412755"/>
    <lineage>
        <taxon>unclassified sequences</taxon>
        <taxon>metagenomes</taxon>
        <taxon>ecological metagenomes</taxon>
    </lineage>
</organism>
<dbReference type="AlphaFoldDB" id="X1AQQ7"/>
<dbReference type="EMBL" id="BART01018276">
    <property type="protein sequence ID" value="GAG74638.1"/>
    <property type="molecule type" value="Genomic_DNA"/>
</dbReference>
<protein>
    <recommendedName>
        <fullName evidence="2">RiboL-PSP-HEPN domain-containing protein</fullName>
    </recommendedName>
</protein>
<sequence>MKSNILMQEYLQKQINLVAETHFLLRPQLIQALKNQIITDEGKKFIGNFNNYYEYWEKSFSDRFFDMGTFIRLGSVIENNLKHYYMNKKGHNNLTDLNNDPNYSLNIFQRVQSWQTNGVIPLYQNELGVDLTANINLTNIQEIMMHRHLYAHNSGILNDDYIEKLKRINGTDLLSDPNVIATYPYQDHYWFQPLEKLNSFIEETRRFFRQFT</sequence>
<accession>X1AQQ7</accession>
<proteinExistence type="predicted"/>
<reference evidence="1" key="1">
    <citation type="journal article" date="2014" name="Front. Microbiol.">
        <title>High frequency of phylogenetically diverse reductive dehalogenase-homologous genes in deep subseafloor sedimentary metagenomes.</title>
        <authorList>
            <person name="Kawai M."/>
            <person name="Futagami T."/>
            <person name="Toyoda A."/>
            <person name="Takaki Y."/>
            <person name="Nishi S."/>
            <person name="Hori S."/>
            <person name="Arai W."/>
            <person name="Tsubouchi T."/>
            <person name="Morono Y."/>
            <person name="Uchiyama I."/>
            <person name="Ito T."/>
            <person name="Fujiyama A."/>
            <person name="Inagaki F."/>
            <person name="Takami H."/>
        </authorList>
    </citation>
    <scope>NUCLEOTIDE SEQUENCE</scope>
    <source>
        <strain evidence="1">Expedition CK06-06</strain>
    </source>
</reference>
<evidence type="ECO:0000313" key="1">
    <source>
        <dbReference type="EMBL" id="GAG74638.1"/>
    </source>
</evidence>
<evidence type="ECO:0008006" key="2">
    <source>
        <dbReference type="Google" id="ProtNLM"/>
    </source>
</evidence>
<comment type="caution">
    <text evidence="1">The sequence shown here is derived from an EMBL/GenBank/DDBJ whole genome shotgun (WGS) entry which is preliminary data.</text>
</comment>
<gene>
    <name evidence="1" type="ORF">S01H4_34529</name>
</gene>